<sequence length="280" mass="32204">MVLREGIWIALSEDRTAHYSQFITDYEMIRAAEGRGGQNAAYYLALPYKDLSGKNQAQWTIRARTYSYLAKQILPKVQTEAGVNARVLDVGAGNGWMSYRFSQMGLRPVAVDLLVNDQDGLGAAKHYHEHLQEMFPRVQAESTALPFASAQFDAVFFNASFHYAESYEASLQEALRCLRSGGTIVVADSPWYSNESSGEQMIAERQAAFLKRFGTSSNSIRSLEFLTDERLRDLEEKLGIRWERHNPFYGFRWTMRPWIARWNRRREPSRFQIYTARKSA</sequence>
<organism evidence="2 3">
    <name type="scientific">Tunturiibacter empetritectus</name>
    <dbReference type="NCBI Taxonomy" id="3069691"/>
    <lineage>
        <taxon>Bacteria</taxon>
        <taxon>Pseudomonadati</taxon>
        <taxon>Acidobacteriota</taxon>
        <taxon>Terriglobia</taxon>
        <taxon>Terriglobales</taxon>
        <taxon>Acidobacteriaceae</taxon>
        <taxon>Tunturiibacter</taxon>
    </lineage>
</organism>
<keyword evidence="3" id="KW-1185">Reference proteome</keyword>
<dbReference type="GO" id="GO:0008757">
    <property type="term" value="F:S-adenosylmethionine-dependent methyltransferase activity"/>
    <property type="evidence" value="ECO:0007669"/>
    <property type="project" value="InterPro"/>
</dbReference>
<dbReference type="PANTHER" id="PTHR43591">
    <property type="entry name" value="METHYLTRANSFERASE"/>
    <property type="match status" value="1"/>
</dbReference>
<dbReference type="GO" id="GO:0032259">
    <property type="term" value="P:methylation"/>
    <property type="evidence" value="ECO:0007669"/>
    <property type="project" value="UniProtKB-KW"/>
</dbReference>
<evidence type="ECO:0000313" key="2">
    <source>
        <dbReference type="EMBL" id="MBB5315559.1"/>
    </source>
</evidence>
<dbReference type="CDD" id="cd02440">
    <property type="entry name" value="AdoMet_MTases"/>
    <property type="match status" value="1"/>
</dbReference>
<dbReference type="Proteomes" id="UP000568106">
    <property type="component" value="Unassembled WGS sequence"/>
</dbReference>
<dbReference type="SUPFAM" id="SSF53335">
    <property type="entry name" value="S-adenosyl-L-methionine-dependent methyltransferases"/>
    <property type="match status" value="1"/>
</dbReference>
<dbReference type="InterPro" id="IPR029063">
    <property type="entry name" value="SAM-dependent_MTases_sf"/>
</dbReference>
<dbReference type="Gene3D" id="3.40.50.150">
    <property type="entry name" value="Vaccinia Virus protein VP39"/>
    <property type="match status" value="1"/>
</dbReference>
<keyword evidence="2" id="KW-0830">Ubiquinone</keyword>
<protein>
    <submittedName>
        <fullName evidence="2">Ubiquinone/menaquinone biosynthesis C-methylase UbiE</fullName>
    </submittedName>
</protein>
<feature type="domain" description="Methyltransferase type 11" evidence="1">
    <location>
        <begin position="88"/>
        <end position="186"/>
    </location>
</feature>
<evidence type="ECO:0000313" key="3">
    <source>
        <dbReference type="Proteomes" id="UP000568106"/>
    </source>
</evidence>
<name>A0A7W8IE98_9BACT</name>
<reference evidence="2" key="1">
    <citation type="submission" date="2020-08" db="EMBL/GenBank/DDBJ databases">
        <title>Genomic Encyclopedia of Type Strains, Phase IV (KMG-V): Genome sequencing to study the core and pangenomes of soil and plant-associated prokaryotes.</title>
        <authorList>
            <person name="Whitman W."/>
        </authorList>
    </citation>
    <scope>NUCLEOTIDE SEQUENCE [LARGE SCALE GENOMIC DNA]</scope>
    <source>
        <strain evidence="2">M8UP27</strain>
    </source>
</reference>
<proteinExistence type="predicted"/>
<evidence type="ECO:0000259" key="1">
    <source>
        <dbReference type="Pfam" id="PF08241"/>
    </source>
</evidence>
<dbReference type="Pfam" id="PF08241">
    <property type="entry name" value="Methyltransf_11"/>
    <property type="match status" value="1"/>
</dbReference>
<dbReference type="InterPro" id="IPR013216">
    <property type="entry name" value="Methyltransf_11"/>
</dbReference>
<dbReference type="AlphaFoldDB" id="A0A7W8IE98"/>
<gene>
    <name evidence="2" type="ORF">HDF09_000209</name>
</gene>
<accession>A0A7W8IE98</accession>
<dbReference type="EMBL" id="JACHDY010000001">
    <property type="protein sequence ID" value="MBB5315559.1"/>
    <property type="molecule type" value="Genomic_DNA"/>
</dbReference>
<comment type="caution">
    <text evidence="2">The sequence shown here is derived from an EMBL/GenBank/DDBJ whole genome shotgun (WGS) entry which is preliminary data.</text>
</comment>